<name>A0A2Z2MKQ0_9EURY</name>
<dbReference type="GO" id="GO:0006979">
    <property type="term" value="P:response to oxidative stress"/>
    <property type="evidence" value="ECO:0007669"/>
    <property type="project" value="TreeGrafter"/>
</dbReference>
<keyword evidence="3" id="KW-0560">Oxidoreductase</keyword>
<keyword evidence="10" id="KW-0670">Pyruvate</keyword>
<evidence type="ECO:0000256" key="5">
    <source>
        <dbReference type="ARBA" id="ARBA00044811"/>
    </source>
</evidence>
<dbReference type="InterPro" id="IPR053390">
    <property type="entry name" value="Pyruvate_synthase_PorA"/>
</dbReference>
<dbReference type="GO" id="GO:0019164">
    <property type="term" value="F:pyruvate synthase activity"/>
    <property type="evidence" value="ECO:0007669"/>
    <property type="project" value="UniProtKB-EC"/>
</dbReference>
<dbReference type="Gene3D" id="3.40.50.970">
    <property type="match status" value="1"/>
</dbReference>
<dbReference type="FunFam" id="3.40.50.920:FF:000010">
    <property type="entry name" value="Pyruvate ferredoxin oxidoreductase, alpha subunit"/>
    <property type="match status" value="1"/>
</dbReference>
<evidence type="ECO:0000313" key="11">
    <source>
        <dbReference type="Proteomes" id="UP000250125"/>
    </source>
</evidence>
<dbReference type="NCBIfam" id="NF006233">
    <property type="entry name" value="PRK08367.1"/>
    <property type="match status" value="1"/>
</dbReference>
<dbReference type="InterPro" id="IPR033412">
    <property type="entry name" value="PFOR_II"/>
</dbReference>
<dbReference type="Pfam" id="PF01855">
    <property type="entry name" value="POR_N"/>
    <property type="match status" value="1"/>
</dbReference>
<dbReference type="SUPFAM" id="SSF52922">
    <property type="entry name" value="TK C-terminal domain-like"/>
    <property type="match status" value="1"/>
</dbReference>
<dbReference type="RefSeq" id="WP_088855224.1">
    <property type="nucleotide sequence ID" value="NZ_CP015103.1"/>
</dbReference>
<dbReference type="AlphaFoldDB" id="A0A2Z2MKQ0"/>
<evidence type="ECO:0000259" key="9">
    <source>
        <dbReference type="Pfam" id="PF17147"/>
    </source>
</evidence>
<dbReference type="EMBL" id="CP015103">
    <property type="protein sequence ID" value="ASJ07981.1"/>
    <property type="molecule type" value="Genomic_DNA"/>
</dbReference>
<evidence type="ECO:0000256" key="3">
    <source>
        <dbReference type="ARBA" id="ARBA00023002"/>
    </source>
</evidence>
<evidence type="ECO:0000313" key="10">
    <source>
        <dbReference type="EMBL" id="ASJ07981.1"/>
    </source>
</evidence>
<dbReference type="GeneID" id="33316883"/>
<evidence type="ECO:0000256" key="2">
    <source>
        <dbReference type="ARBA" id="ARBA00012822"/>
    </source>
</evidence>
<evidence type="ECO:0000256" key="6">
    <source>
        <dbReference type="ARBA" id="ARBA00044814"/>
    </source>
</evidence>
<dbReference type="FunFam" id="3.40.50.970:FF:000012">
    <property type="entry name" value="Pyruvate:ferredoxin (Flavodoxin) oxidoreductase"/>
    <property type="match status" value="1"/>
</dbReference>
<dbReference type="SUPFAM" id="SSF52518">
    <property type="entry name" value="Thiamin diphosphate-binding fold (THDP-binding)"/>
    <property type="match status" value="1"/>
</dbReference>
<comment type="subunit">
    <text evidence="1">Heterotetramer of one alpha, one beta, one delta and one gamma chain.</text>
</comment>
<organism evidence="10 11">
    <name type="scientific">Thermococcus siculi</name>
    <dbReference type="NCBI Taxonomy" id="72803"/>
    <lineage>
        <taxon>Archaea</taxon>
        <taxon>Methanobacteriati</taxon>
        <taxon>Methanobacteriota</taxon>
        <taxon>Thermococci</taxon>
        <taxon>Thermococcales</taxon>
        <taxon>Thermococcaceae</taxon>
        <taxon>Thermococcus</taxon>
    </lineage>
</organism>
<reference evidence="10 11" key="1">
    <citation type="submission" date="2016-04" db="EMBL/GenBank/DDBJ databases">
        <title>Complete genome sequence of Thermococcus siculi type strain RG-20.</title>
        <authorList>
            <person name="Oger P.M."/>
        </authorList>
    </citation>
    <scope>NUCLEOTIDE SEQUENCE [LARGE SCALE GENOMIC DNA]</scope>
    <source>
        <strain evidence="10 11">RG-20</strain>
    </source>
</reference>
<dbReference type="PANTHER" id="PTHR32154:SF0">
    <property type="entry name" value="PYRUVATE-FLAVODOXIN OXIDOREDUCTASE-RELATED"/>
    <property type="match status" value="1"/>
</dbReference>
<dbReference type="CDD" id="cd07034">
    <property type="entry name" value="TPP_PYR_PFOR_IOR-alpha_like"/>
    <property type="match status" value="1"/>
</dbReference>
<dbReference type="KEGG" id="tsl:A3L11_01555"/>
<evidence type="ECO:0000256" key="4">
    <source>
        <dbReference type="ARBA" id="ARBA00044787"/>
    </source>
</evidence>
<dbReference type="InterPro" id="IPR002880">
    <property type="entry name" value="Pyrv_Fd/Flavodoxin_OxRdtase_N"/>
</dbReference>
<dbReference type="InterPro" id="IPR050722">
    <property type="entry name" value="Pyruvate:ferred/Flavod_OxRd"/>
</dbReference>
<protein>
    <recommendedName>
        <fullName evidence="4">Pyruvate synthase subunit PorA</fullName>
        <ecNumber evidence="2">1.2.7.1</ecNumber>
    </recommendedName>
    <alternativeName>
        <fullName evidence="6">Pyruvate oxidoreductase alpha chain</fullName>
    </alternativeName>
    <alternativeName>
        <fullName evidence="5">Pyruvic-ferredoxin oxidoreductase subunit alpha</fullName>
    </alternativeName>
</protein>
<evidence type="ECO:0000256" key="1">
    <source>
        <dbReference type="ARBA" id="ARBA00011595"/>
    </source>
</evidence>
<dbReference type="NCBIfam" id="NF040682">
    <property type="entry name" value="PorA_Arch"/>
    <property type="match status" value="1"/>
</dbReference>
<keyword evidence="11" id="KW-1185">Reference proteome</keyword>
<dbReference type="InterPro" id="IPR029061">
    <property type="entry name" value="THDP-binding"/>
</dbReference>
<dbReference type="InterPro" id="IPR009014">
    <property type="entry name" value="Transketo_C/PFOR_II"/>
</dbReference>
<dbReference type="Proteomes" id="UP000250125">
    <property type="component" value="Chromosome"/>
</dbReference>
<evidence type="ECO:0000259" key="8">
    <source>
        <dbReference type="Pfam" id="PF01855"/>
    </source>
</evidence>
<dbReference type="Pfam" id="PF17147">
    <property type="entry name" value="PFOR_II"/>
    <property type="match status" value="1"/>
</dbReference>
<accession>A0A2Z2MKQ0</accession>
<dbReference type="EC" id="1.2.7.1" evidence="2"/>
<dbReference type="PANTHER" id="PTHR32154">
    <property type="entry name" value="PYRUVATE-FLAVODOXIN OXIDOREDUCTASE-RELATED"/>
    <property type="match status" value="1"/>
</dbReference>
<comment type="catalytic activity">
    <reaction evidence="7">
        <text>2 oxidized [2Fe-2S]-[ferredoxin] + pyruvate + CoA = 2 reduced [2Fe-2S]-[ferredoxin] + acetyl-CoA + CO2 + H(+)</text>
        <dbReference type="Rhea" id="RHEA:12765"/>
        <dbReference type="Rhea" id="RHEA-COMP:10000"/>
        <dbReference type="Rhea" id="RHEA-COMP:10001"/>
        <dbReference type="ChEBI" id="CHEBI:15361"/>
        <dbReference type="ChEBI" id="CHEBI:15378"/>
        <dbReference type="ChEBI" id="CHEBI:16526"/>
        <dbReference type="ChEBI" id="CHEBI:33737"/>
        <dbReference type="ChEBI" id="CHEBI:33738"/>
        <dbReference type="ChEBI" id="CHEBI:57287"/>
        <dbReference type="ChEBI" id="CHEBI:57288"/>
        <dbReference type="EC" id="1.2.7.1"/>
    </reaction>
</comment>
<dbReference type="Gene3D" id="3.40.50.920">
    <property type="match status" value="1"/>
</dbReference>
<sequence length="394" mass="43882">MPMRKVMKANEAAAWAAKLAKPKVIAAFPITPSTLVPEKISEFVADGELDAEFIKVESEHSAISACVGASAAGVRTFTATASQGLALMHEILFIAAGMRLPIVIAVGNRSLSAPINIWNDWQDSISERDTGWLQFYAENNQEALDLILIAFKVAEDERVLLPAMVGFDAFILTHTVEPVEIPDQEVVDEFLGEYEPKYAYLDPARPITQGTLAFPAHYMEARYTVWEANENAKKVIDEVFAEFEKKFGRKYQKIEEYRTDDAEIVFVTMGSLAGTVKEYVDHLREQGIKAGAAKLTVYRPFPTEEVRELAKKAKVLALLEKNVTFSVGGALFQDFSRALVNEKEKPILVDFILGLGGRDVTFKDLDEALEISRKALAGEEFEEVNWIGLRKEIL</sequence>
<feature type="domain" description="Pyruvate flavodoxin/ferredoxin oxidoreductase pyrimidine binding" evidence="8">
    <location>
        <begin position="16"/>
        <end position="240"/>
    </location>
</feature>
<dbReference type="OrthoDB" id="372068at2157"/>
<gene>
    <name evidence="10" type="primary">porA</name>
    <name evidence="10" type="ORF">A3L11_01555</name>
</gene>
<feature type="domain" description="Pyruvate:ferredoxin oxidoreductase core" evidence="9">
    <location>
        <begin position="262"/>
        <end position="364"/>
    </location>
</feature>
<proteinExistence type="predicted"/>
<evidence type="ECO:0000256" key="7">
    <source>
        <dbReference type="ARBA" id="ARBA00049357"/>
    </source>
</evidence>